<keyword evidence="3" id="KW-1185">Reference proteome</keyword>
<sequence>MMRKAVWLIVAVILAGGLYFYYHTYFSYETLKELHHFPVPKHADLVDKGDGIYGFNWPKAREEDGIPFGYQFMLERQGWKEILQEGALTEYEKDDFHISVICTNKYLKILIDT</sequence>
<organism evidence="2 3">
    <name type="scientific">Tigheibacillus jepli</name>
    <dbReference type="NCBI Taxonomy" id="3035914"/>
    <lineage>
        <taxon>Bacteria</taxon>
        <taxon>Bacillati</taxon>
        <taxon>Bacillota</taxon>
        <taxon>Bacilli</taxon>
        <taxon>Bacillales</taxon>
        <taxon>Bacillaceae</taxon>
        <taxon>Tigheibacillus</taxon>
    </lineage>
</organism>
<keyword evidence="1" id="KW-0812">Transmembrane</keyword>
<evidence type="ECO:0000313" key="2">
    <source>
        <dbReference type="EMBL" id="MDY0406804.1"/>
    </source>
</evidence>
<keyword evidence="1" id="KW-1133">Transmembrane helix</keyword>
<accession>A0ABU5CKC2</accession>
<comment type="caution">
    <text evidence="2">The sequence shown here is derived from an EMBL/GenBank/DDBJ whole genome shotgun (WGS) entry which is preliminary data.</text>
</comment>
<feature type="transmembrane region" description="Helical" evidence="1">
    <location>
        <begin position="6"/>
        <end position="22"/>
    </location>
</feature>
<protein>
    <submittedName>
        <fullName evidence="2">Uncharacterized protein</fullName>
    </submittedName>
</protein>
<dbReference type="RefSeq" id="WP_306068115.1">
    <property type="nucleotide sequence ID" value="NZ_JAROCA020000002.1"/>
</dbReference>
<keyword evidence="1" id="KW-0472">Membrane</keyword>
<evidence type="ECO:0000313" key="3">
    <source>
        <dbReference type="Proteomes" id="UP001228376"/>
    </source>
</evidence>
<reference evidence="2 3" key="1">
    <citation type="submission" date="2023-10" db="EMBL/GenBank/DDBJ databases">
        <title>179-bfca-hs.</title>
        <authorList>
            <person name="Miliotis G."/>
            <person name="Sengupta P."/>
            <person name="Hameed A."/>
            <person name="Chuvochina M."/>
            <person name="Mcdonagh F."/>
            <person name="Simpson A.C."/>
            <person name="Singh N.K."/>
            <person name="Rekha P.D."/>
            <person name="Raman K."/>
            <person name="Hugenholtz P."/>
            <person name="Venkateswaran K."/>
        </authorList>
    </citation>
    <scope>NUCLEOTIDE SEQUENCE [LARGE SCALE GENOMIC DNA]</scope>
    <source>
        <strain evidence="2 3">179-BFC-A-HS</strain>
    </source>
</reference>
<dbReference type="Proteomes" id="UP001228376">
    <property type="component" value="Unassembled WGS sequence"/>
</dbReference>
<dbReference type="EMBL" id="JAROCA020000002">
    <property type="protein sequence ID" value="MDY0406804.1"/>
    <property type="molecule type" value="Genomic_DNA"/>
</dbReference>
<name>A0ABU5CKC2_9BACI</name>
<evidence type="ECO:0000256" key="1">
    <source>
        <dbReference type="SAM" id="Phobius"/>
    </source>
</evidence>
<gene>
    <name evidence="2" type="ORF">P5G51_016855</name>
</gene>
<proteinExistence type="predicted"/>